<sequence length="351" mass="36750">MKRWAFLAVSRDGAALAARCAKAVTPEIDAAVFTLEKYADETAAPFPGGKLSTFWAQAMADYDVLVCVMAAGIVVRGIAPYLKHKSVDPAVLVLDAKGQYVISLLSGHLGGANAAARLLAGRIGAAPVITTGTDVAGAIAVDTLAEQIGCTFTDFTAAKNVTAAILDRQKTAVVNEAGCDLSGVALPECLTLSENDGAKYRIVISERDDWELDPACEVQLIPRDIVLGIGCRKHTPADLIAGKIAALLKAHHIHPRALAVFATIGLKAHEQGLIAAAEQFGAAVEIVADDAIRKVQDRFDGSDFVERVTGLRGVSEPAGYTASHYGACVAPVVKGGGVTLSLWRRANSIKK</sequence>
<evidence type="ECO:0000259" key="2">
    <source>
        <dbReference type="Pfam" id="PF11760"/>
    </source>
</evidence>
<dbReference type="AlphaFoldDB" id="A0A6L5GTF9"/>
<evidence type="ECO:0000313" key="4">
    <source>
        <dbReference type="EMBL" id="MQM73428.1"/>
    </source>
</evidence>
<dbReference type="Gene3D" id="3.30.420.180">
    <property type="entry name" value="CobE/GbiG C-terminal domain"/>
    <property type="match status" value="1"/>
</dbReference>
<evidence type="ECO:0000313" key="5">
    <source>
        <dbReference type="Proteomes" id="UP000473648"/>
    </source>
</evidence>
<proteinExistence type="predicted"/>
<keyword evidence="5" id="KW-1185">Reference proteome</keyword>
<dbReference type="InterPro" id="IPR036518">
    <property type="entry name" value="CobE/GbiG_C_sf"/>
</dbReference>
<dbReference type="GO" id="GO:0016787">
    <property type="term" value="F:hydrolase activity"/>
    <property type="evidence" value="ECO:0007669"/>
    <property type="project" value="UniProtKB-KW"/>
</dbReference>
<dbReference type="InterPro" id="IPR021745">
    <property type="entry name" value="CbiG_mid"/>
</dbReference>
<dbReference type="PANTHER" id="PTHR37477:SF1">
    <property type="entry name" value="COBALT-PRECORRIN-5A HYDROLASE"/>
    <property type="match status" value="1"/>
</dbReference>
<evidence type="ECO:0000259" key="3">
    <source>
        <dbReference type="Pfam" id="PF11761"/>
    </source>
</evidence>
<reference evidence="4" key="1">
    <citation type="journal article" date="2020" name="Appl. Environ. Microbiol.">
        <title>Medium-Chain Fatty Acid Synthesis by 'Candidatus Weimeria bifida' gen. nov., sp. nov., and 'Candidatus Pseudoramibacter fermentans' sp. nov.</title>
        <authorList>
            <person name="Scarborough M.J."/>
            <person name="Myers K.S."/>
            <person name="Donohue T.J."/>
            <person name="Noguera D.R."/>
        </authorList>
    </citation>
    <scope>NUCLEOTIDE SEQUENCE</scope>
    <source>
        <strain evidence="4">EUB1.1</strain>
    </source>
</reference>
<accession>A0A6L5GTF9</accession>
<dbReference type="InterPro" id="IPR002750">
    <property type="entry name" value="CobE/GbiG_C"/>
</dbReference>
<feature type="domain" description="CobE/GbiG C-terminal" evidence="1">
    <location>
        <begin position="225"/>
        <end position="342"/>
    </location>
</feature>
<organism evidence="4 5">
    <name type="scientific">Candidatus Pseudoramibacter fermentans</name>
    <dbReference type="NCBI Taxonomy" id="2594427"/>
    <lineage>
        <taxon>Bacteria</taxon>
        <taxon>Bacillati</taxon>
        <taxon>Bacillota</taxon>
        <taxon>Clostridia</taxon>
        <taxon>Eubacteriales</taxon>
        <taxon>Eubacteriaceae</taxon>
        <taxon>Pseudoramibacter</taxon>
    </lineage>
</organism>
<dbReference type="Pfam" id="PF11761">
    <property type="entry name" value="CbiG_mid"/>
    <property type="match status" value="1"/>
</dbReference>
<keyword evidence="4" id="KW-0378">Hydrolase</keyword>
<name>A0A6L5GTF9_9FIRM</name>
<dbReference type="InterPro" id="IPR021744">
    <property type="entry name" value="CbiG_N"/>
</dbReference>
<dbReference type="Gene3D" id="3.40.50.11220">
    <property type="match status" value="1"/>
</dbReference>
<dbReference type="InterPro" id="IPR052553">
    <property type="entry name" value="CbiG_hydrolase"/>
</dbReference>
<dbReference type="Pfam" id="PF11760">
    <property type="entry name" value="CbiG_N"/>
    <property type="match status" value="1"/>
</dbReference>
<feature type="domain" description="Cobalamin synthesis G N-terminal" evidence="2">
    <location>
        <begin position="55"/>
        <end position="134"/>
    </location>
</feature>
<dbReference type="InterPro" id="IPR038029">
    <property type="entry name" value="GbiG_N_sf"/>
</dbReference>
<feature type="domain" description="Cobalamin biosynthesis central region" evidence="3">
    <location>
        <begin position="139"/>
        <end position="222"/>
    </location>
</feature>
<dbReference type="EMBL" id="VOGB01000005">
    <property type="protein sequence ID" value="MQM73428.1"/>
    <property type="molecule type" value="Genomic_DNA"/>
</dbReference>
<dbReference type="SUPFAM" id="SSF159664">
    <property type="entry name" value="CobE/GbiG C-terminal domain-like"/>
    <property type="match status" value="1"/>
</dbReference>
<evidence type="ECO:0000259" key="1">
    <source>
        <dbReference type="Pfam" id="PF01890"/>
    </source>
</evidence>
<dbReference type="Pfam" id="PF01890">
    <property type="entry name" value="CbiG_C"/>
    <property type="match status" value="1"/>
</dbReference>
<dbReference type="SUPFAM" id="SSF159672">
    <property type="entry name" value="CbiG N-terminal domain-like"/>
    <property type="match status" value="1"/>
</dbReference>
<dbReference type="PANTHER" id="PTHR37477">
    <property type="entry name" value="COBALT-PRECORRIN-5A HYDROLASE"/>
    <property type="match status" value="1"/>
</dbReference>
<protein>
    <submittedName>
        <fullName evidence="4">Cobalt-precorrin 5A hydrolase</fullName>
    </submittedName>
</protein>
<dbReference type="Proteomes" id="UP000473648">
    <property type="component" value="Unassembled WGS sequence"/>
</dbReference>
<dbReference type="GO" id="GO:0009236">
    <property type="term" value="P:cobalamin biosynthetic process"/>
    <property type="evidence" value="ECO:0007669"/>
    <property type="project" value="InterPro"/>
</dbReference>
<comment type="caution">
    <text evidence="4">The sequence shown here is derived from an EMBL/GenBank/DDBJ whole genome shotgun (WGS) entry which is preliminary data.</text>
</comment>
<gene>
    <name evidence="4" type="ORF">FRC53_08470</name>
</gene>